<sequence>LFTKFIYDEKPNATPQDILDTYNLNLIYITTTKNIKPDVIHHVRKIQEHVNQAKSLKTIGDSLLNIRRLRAKKRVNITDDTQEDFQTARINDRMNQESDIYANWNSEVDKQVHLDNRKSQATKTDNEESRDHIYNDLEISDLPRLSEADDSEELLNSSLLDTKD</sequence>
<gene>
    <name evidence="1" type="ORF">DHETER_LOCUS14872</name>
</gene>
<accession>A0ACA9QK69</accession>
<comment type="caution">
    <text evidence="1">The sequence shown here is derived from an EMBL/GenBank/DDBJ whole genome shotgun (WGS) entry which is preliminary data.</text>
</comment>
<name>A0ACA9QK69_9GLOM</name>
<dbReference type="EMBL" id="CAJVPU010048090">
    <property type="protein sequence ID" value="CAG8754905.1"/>
    <property type="molecule type" value="Genomic_DNA"/>
</dbReference>
<organism evidence="1 2">
    <name type="scientific">Dentiscutata heterogama</name>
    <dbReference type="NCBI Taxonomy" id="1316150"/>
    <lineage>
        <taxon>Eukaryota</taxon>
        <taxon>Fungi</taxon>
        <taxon>Fungi incertae sedis</taxon>
        <taxon>Mucoromycota</taxon>
        <taxon>Glomeromycotina</taxon>
        <taxon>Glomeromycetes</taxon>
        <taxon>Diversisporales</taxon>
        <taxon>Gigasporaceae</taxon>
        <taxon>Dentiscutata</taxon>
    </lineage>
</organism>
<dbReference type="Proteomes" id="UP000789702">
    <property type="component" value="Unassembled WGS sequence"/>
</dbReference>
<feature type="non-terminal residue" evidence="1">
    <location>
        <position position="1"/>
    </location>
</feature>
<evidence type="ECO:0000313" key="1">
    <source>
        <dbReference type="EMBL" id="CAG8754905.1"/>
    </source>
</evidence>
<protein>
    <submittedName>
        <fullName evidence="1">2457_t:CDS:1</fullName>
    </submittedName>
</protein>
<reference evidence="1" key="1">
    <citation type="submission" date="2021-06" db="EMBL/GenBank/DDBJ databases">
        <authorList>
            <person name="Kallberg Y."/>
            <person name="Tangrot J."/>
            <person name="Rosling A."/>
        </authorList>
    </citation>
    <scope>NUCLEOTIDE SEQUENCE</scope>
    <source>
        <strain evidence="1">IL203A</strain>
    </source>
</reference>
<evidence type="ECO:0000313" key="2">
    <source>
        <dbReference type="Proteomes" id="UP000789702"/>
    </source>
</evidence>
<feature type="non-terminal residue" evidence="1">
    <location>
        <position position="164"/>
    </location>
</feature>
<proteinExistence type="predicted"/>
<keyword evidence="2" id="KW-1185">Reference proteome</keyword>